<dbReference type="RefSeq" id="WP_119320220.1">
    <property type="nucleotide sequence ID" value="NZ_AP025739.1"/>
</dbReference>
<dbReference type="Proteomes" id="UP000287394">
    <property type="component" value="Chromosome"/>
</dbReference>
<gene>
    <name evidence="1" type="ORF">CCAX7_003290</name>
</gene>
<dbReference type="KEGG" id="ccot:CCAX7_003290"/>
<dbReference type="EMBL" id="AP025739">
    <property type="protein sequence ID" value="BDI28278.1"/>
    <property type="molecule type" value="Genomic_DNA"/>
</dbReference>
<organism evidence="1 2">
    <name type="scientific">Capsulimonas corticalis</name>
    <dbReference type="NCBI Taxonomy" id="2219043"/>
    <lineage>
        <taxon>Bacteria</taxon>
        <taxon>Bacillati</taxon>
        <taxon>Armatimonadota</taxon>
        <taxon>Armatimonadia</taxon>
        <taxon>Capsulimonadales</taxon>
        <taxon>Capsulimonadaceae</taxon>
        <taxon>Capsulimonas</taxon>
    </lineage>
</organism>
<reference evidence="1 2" key="1">
    <citation type="journal article" date="2019" name="Int. J. Syst. Evol. Microbiol.">
        <title>Capsulimonas corticalis gen. nov., sp. nov., an aerobic capsulated bacterium, of a novel bacterial order, Capsulimonadales ord. nov., of the class Armatimonadia of the phylum Armatimonadetes.</title>
        <authorList>
            <person name="Li J."/>
            <person name="Kudo C."/>
            <person name="Tonouchi A."/>
        </authorList>
    </citation>
    <scope>NUCLEOTIDE SEQUENCE [LARGE SCALE GENOMIC DNA]</scope>
    <source>
        <strain evidence="1 2">AX-7</strain>
    </source>
</reference>
<name>A0A402CS74_9BACT</name>
<proteinExistence type="predicted"/>
<protein>
    <submittedName>
        <fullName evidence="1">Uncharacterized protein</fullName>
    </submittedName>
</protein>
<evidence type="ECO:0000313" key="2">
    <source>
        <dbReference type="Proteomes" id="UP000287394"/>
    </source>
</evidence>
<keyword evidence="2" id="KW-1185">Reference proteome</keyword>
<dbReference type="AlphaFoldDB" id="A0A402CS74"/>
<evidence type="ECO:0000313" key="1">
    <source>
        <dbReference type="EMBL" id="BDI28278.1"/>
    </source>
</evidence>
<accession>A0A402CS74</accession>
<sequence>MLANQTNGHACLQRLLAATAIAAALCAPVSSSADTLDFQAASVSEAVSRIDQTFHVTLELKKGVDTRRKVTFSVENPGGDGALLDAVNSLANALNADYQKVFLLTNTAPGAAAQDPAIDAADAPIVFSSRTLPAAKAIALIAGVDAATVQTPASLESTITFSDASLTAGEAARQAARQTHTEWKVSYILTPHTTQGVLPGKVIGYTGAGRPILEMPNLTFRTAKPAPLESTDPIAQQNRAASYWSALRRGDQSAMLKFRGSGGAAGDPAPPPRNP</sequence>